<protein>
    <submittedName>
        <fullName evidence="2">Uncharacterized protein</fullName>
    </submittedName>
</protein>
<keyword evidence="3" id="KW-1185">Reference proteome</keyword>
<gene>
    <name evidence="2" type="ORF">PCOR1329_LOCUS60702</name>
</gene>
<dbReference type="Proteomes" id="UP001189429">
    <property type="component" value="Unassembled WGS sequence"/>
</dbReference>
<feature type="non-terminal residue" evidence="2">
    <location>
        <position position="100"/>
    </location>
</feature>
<sequence length="100" mass="11071">MGPSEGARMTDPTSMGVSLDPRSETVLEGERYLYQLTKALHIRFEEVPTALIPFERCGRVNMSRVRRGGGRSRRGGQVPFTARTSISSGSRSEVRGSRLE</sequence>
<proteinExistence type="predicted"/>
<comment type="caution">
    <text evidence="2">The sequence shown here is derived from an EMBL/GenBank/DDBJ whole genome shotgun (WGS) entry which is preliminary data.</text>
</comment>
<dbReference type="EMBL" id="CAUYUJ010017615">
    <property type="protein sequence ID" value="CAK0876272.1"/>
    <property type="molecule type" value="Genomic_DNA"/>
</dbReference>
<evidence type="ECO:0000256" key="1">
    <source>
        <dbReference type="SAM" id="MobiDB-lite"/>
    </source>
</evidence>
<feature type="region of interest" description="Disordered" evidence="1">
    <location>
        <begin position="65"/>
        <end position="100"/>
    </location>
</feature>
<evidence type="ECO:0000313" key="2">
    <source>
        <dbReference type="EMBL" id="CAK0876272.1"/>
    </source>
</evidence>
<name>A0ABN9VTM0_9DINO</name>
<organism evidence="2 3">
    <name type="scientific">Prorocentrum cordatum</name>
    <dbReference type="NCBI Taxonomy" id="2364126"/>
    <lineage>
        <taxon>Eukaryota</taxon>
        <taxon>Sar</taxon>
        <taxon>Alveolata</taxon>
        <taxon>Dinophyceae</taxon>
        <taxon>Prorocentrales</taxon>
        <taxon>Prorocentraceae</taxon>
        <taxon>Prorocentrum</taxon>
    </lineage>
</organism>
<accession>A0ABN9VTM0</accession>
<feature type="region of interest" description="Disordered" evidence="1">
    <location>
        <begin position="1"/>
        <end position="22"/>
    </location>
</feature>
<reference evidence="2" key="1">
    <citation type="submission" date="2023-10" db="EMBL/GenBank/DDBJ databases">
        <authorList>
            <person name="Chen Y."/>
            <person name="Shah S."/>
            <person name="Dougan E. K."/>
            <person name="Thang M."/>
            <person name="Chan C."/>
        </authorList>
    </citation>
    <scope>NUCLEOTIDE SEQUENCE [LARGE SCALE GENOMIC DNA]</scope>
</reference>
<evidence type="ECO:0000313" key="3">
    <source>
        <dbReference type="Proteomes" id="UP001189429"/>
    </source>
</evidence>
<feature type="compositionally biased region" description="Basic residues" evidence="1">
    <location>
        <begin position="65"/>
        <end position="74"/>
    </location>
</feature>